<evidence type="ECO:0000256" key="7">
    <source>
        <dbReference type="ARBA" id="ARBA00023004"/>
    </source>
</evidence>
<evidence type="ECO:0000256" key="5">
    <source>
        <dbReference type="ARBA" id="ARBA00022729"/>
    </source>
</evidence>
<organism evidence="11 12">
    <name type="scientific">Candidatus Desulfacyla euxinica</name>
    <dbReference type="NCBI Taxonomy" id="2841693"/>
    <lineage>
        <taxon>Bacteria</taxon>
        <taxon>Deltaproteobacteria</taxon>
        <taxon>Candidatus Desulfacyla</taxon>
    </lineage>
</organism>
<dbReference type="InterPro" id="IPR006656">
    <property type="entry name" value="Mopterin_OxRdtase"/>
</dbReference>
<dbReference type="SMART" id="SM00926">
    <property type="entry name" value="Molybdop_Fe4S4"/>
    <property type="match status" value="1"/>
</dbReference>
<evidence type="ECO:0000313" key="12">
    <source>
        <dbReference type="Proteomes" id="UP000650524"/>
    </source>
</evidence>
<dbReference type="Pfam" id="PF01568">
    <property type="entry name" value="Molydop_binding"/>
    <property type="match status" value="1"/>
</dbReference>
<feature type="domain" description="4Fe-4S Mo/W bis-MGD-type" evidence="10">
    <location>
        <begin position="41"/>
        <end position="100"/>
    </location>
</feature>
<evidence type="ECO:0000256" key="1">
    <source>
        <dbReference type="ARBA" id="ARBA00001966"/>
    </source>
</evidence>
<gene>
    <name evidence="11" type="ORF">H8E19_15780</name>
</gene>
<dbReference type="EMBL" id="JACNJD010000321">
    <property type="protein sequence ID" value="MBC8178864.1"/>
    <property type="molecule type" value="Genomic_DNA"/>
</dbReference>
<proteinExistence type="inferred from homology"/>
<evidence type="ECO:0000256" key="3">
    <source>
        <dbReference type="ARBA" id="ARBA00022485"/>
    </source>
</evidence>
<sequence>MKLKRRDILKLGLASTAAVALDMKFFHLAKNAVASSNEDTDKVVRSTCSPNCTGACGFNAHVSNGRINTLIQSADYPEKEYNPRGCLRGLSTTNLIYSKDRLKHPLIRTGPRGSGKFKKATWEEALDYAAKKIKDITKKYGSNAVALTVQVPGTGYVQKGAFVRLAALNEWSIHHGYDQNGDLPMFWPMTFGVQTEELESLEWLNSRYTMVFGSNLYQTRLPDVKQLTGMKENGKLVVFDPDYCSTAAKADEWVPLKPDTDAAMGLGLAQVIVAKKLYDKEFLQDYTDFPTLVRKDTGKRLLAKDVKSLFAQTAGIKIPAERRLYAIHTPRGFAILDPTSLKPTGADLQGEFTVELTGGGKTRVRTVMTELMDLLADYTPDKVAKICDVPAEQIERVATEAATRKPLHVIYGASNYQWYHGDLKGRALSLLLVLTGNLGKSGAGMSTYAGQYRIRFSLKDWWAPKGGKLNWVPYLAFLAGKGINYPKHGIKAMIGGWGNPFDQHNMADILKKRATSGELEFICTFDFQMTTSCQWSDVVFPAASWYENYDLTATILHPYLQLQQPAIDKLFESRTAIWVARELAKRLEPGQEKLFYPDLDENAAAEAVTKLLLAKGHPETEGITWEMLKKGPVRLHSDAPGDRQVPFYSQIQHRVPFPPRSYPAPLKATAKFVKSGRIEFYKDEDLFLKLGEQLPVQKKTFVDTEYKLYPPSKEKYPLHFVTKNALYRVHSTHSNNVWLNELQGNRPKVFLNPEDATKRGIKDGEMTEIFNHRGKTRASAVLDPGCRKGTAFFEQGWWARYLDNQSYNSLTYPWINPLHEIYFVPGIWSPTSVWNECLVDVRKVQS</sequence>
<dbReference type="PANTHER" id="PTHR43742">
    <property type="entry name" value="TRIMETHYLAMINE-N-OXIDE REDUCTASE"/>
    <property type="match status" value="1"/>
</dbReference>
<dbReference type="GO" id="GO:0046872">
    <property type="term" value="F:metal ion binding"/>
    <property type="evidence" value="ECO:0007669"/>
    <property type="project" value="UniProtKB-KW"/>
</dbReference>
<dbReference type="PROSITE" id="PS00551">
    <property type="entry name" value="MOLYBDOPTERIN_PROK_1"/>
    <property type="match status" value="1"/>
</dbReference>
<dbReference type="Pfam" id="PF04879">
    <property type="entry name" value="Molybdop_Fe4S4"/>
    <property type="match status" value="1"/>
</dbReference>
<feature type="chain" id="PRO_5035174781" evidence="9">
    <location>
        <begin position="21"/>
        <end position="846"/>
    </location>
</feature>
<dbReference type="Proteomes" id="UP000650524">
    <property type="component" value="Unassembled WGS sequence"/>
</dbReference>
<evidence type="ECO:0000256" key="8">
    <source>
        <dbReference type="ARBA" id="ARBA00023014"/>
    </source>
</evidence>
<keyword evidence="6" id="KW-0560">Oxidoreductase</keyword>
<dbReference type="GO" id="GO:0016491">
    <property type="term" value="F:oxidoreductase activity"/>
    <property type="evidence" value="ECO:0007669"/>
    <property type="project" value="UniProtKB-KW"/>
</dbReference>
<comment type="similarity">
    <text evidence="2">Belongs to the prokaryotic molybdopterin-containing oxidoreductase family.</text>
</comment>
<dbReference type="AlphaFoldDB" id="A0A8J6N2V8"/>
<keyword evidence="3" id="KW-0004">4Fe-4S</keyword>
<dbReference type="GO" id="GO:0043546">
    <property type="term" value="F:molybdopterin cofactor binding"/>
    <property type="evidence" value="ECO:0007669"/>
    <property type="project" value="InterPro"/>
</dbReference>
<dbReference type="PROSITE" id="PS51318">
    <property type="entry name" value="TAT"/>
    <property type="match status" value="1"/>
</dbReference>
<keyword evidence="8" id="KW-0411">Iron-sulfur</keyword>
<dbReference type="InterPro" id="IPR009010">
    <property type="entry name" value="Asp_de-COase-like_dom_sf"/>
</dbReference>
<evidence type="ECO:0000256" key="2">
    <source>
        <dbReference type="ARBA" id="ARBA00010312"/>
    </source>
</evidence>
<evidence type="ECO:0000256" key="9">
    <source>
        <dbReference type="SAM" id="SignalP"/>
    </source>
</evidence>
<evidence type="ECO:0000313" key="11">
    <source>
        <dbReference type="EMBL" id="MBC8178864.1"/>
    </source>
</evidence>
<feature type="signal peptide" evidence="9">
    <location>
        <begin position="1"/>
        <end position="20"/>
    </location>
</feature>
<keyword evidence="4" id="KW-0479">Metal-binding</keyword>
<evidence type="ECO:0000259" key="10">
    <source>
        <dbReference type="PROSITE" id="PS51669"/>
    </source>
</evidence>
<dbReference type="PANTHER" id="PTHR43742:SF6">
    <property type="entry name" value="OXIDOREDUCTASE YYAE-RELATED"/>
    <property type="match status" value="1"/>
</dbReference>
<dbReference type="PROSITE" id="PS51669">
    <property type="entry name" value="4FE4S_MOW_BIS_MGD"/>
    <property type="match status" value="1"/>
</dbReference>
<dbReference type="SUPFAM" id="SSF53706">
    <property type="entry name" value="Formate dehydrogenase/DMSO reductase, domains 1-3"/>
    <property type="match status" value="1"/>
</dbReference>
<name>A0A8J6N2V8_9DELT</name>
<dbReference type="InterPro" id="IPR006311">
    <property type="entry name" value="TAT_signal"/>
</dbReference>
<keyword evidence="7" id="KW-0408">Iron</keyword>
<comment type="cofactor">
    <cofactor evidence="1">
        <name>[4Fe-4S] cluster</name>
        <dbReference type="ChEBI" id="CHEBI:49883"/>
    </cofactor>
</comment>
<comment type="caution">
    <text evidence="11">The sequence shown here is derived from an EMBL/GenBank/DDBJ whole genome shotgun (WGS) entry which is preliminary data.</text>
</comment>
<dbReference type="InterPro" id="IPR006963">
    <property type="entry name" value="Mopterin_OxRdtase_4Fe-4S_dom"/>
</dbReference>
<dbReference type="InterPro" id="IPR027467">
    <property type="entry name" value="MopterinOxRdtase_cofactor_BS"/>
</dbReference>
<dbReference type="Gene3D" id="3.40.50.12440">
    <property type="match status" value="4"/>
</dbReference>
<evidence type="ECO:0000256" key="6">
    <source>
        <dbReference type="ARBA" id="ARBA00023002"/>
    </source>
</evidence>
<evidence type="ECO:0000256" key="4">
    <source>
        <dbReference type="ARBA" id="ARBA00022723"/>
    </source>
</evidence>
<dbReference type="InterPro" id="IPR050612">
    <property type="entry name" value="Prok_Mopterin_Oxidored"/>
</dbReference>
<dbReference type="GO" id="GO:0051539">
    <property type="term" value="F:4 iron, 4 sulfur cluster binding"/>
    <property type="evidence" value="ECO:0007669"/>
    <property type="project" value="UniProtKB-KW"/>
</dbReference>
<reference evidence="11 12" key="1">
    <citation type="submission" date="2020-08" db="EMBL/GenBank/DDBJ databases">
        <title>Bridging the membrane lipid divide: bacteria of the FCB group superphylum have the potential to synthesize archaeal ether lipids.</title>
        <authorList>
            <person name="Villanueva L."/>
            <person name="Von Meijenfeldt F.A.B."/>
            <person name="Westbye A.B."/>
            <person name="Yadav S."/>
            <person name="Hopmans E.C."/>
            <person name="Dutilh B.E."/>
            <person name="Sinninghe Damste J.S."/>
        </authorList>
    </citation>
    <scope>NUCLEOTIDE SEQUENCE [LARGE SCALE GENOMIC DNA]</scope>
    <source>
        <strain evidence="11">NIOZ-UU27</strain>
    </source>
</reference>
<dbReference type="Pfam" id="PF00384">
    <property type="entry name" value="Molybdopterin"/>
    <property type="match status" value="1"/>
</dbReference>
<protein>
    <submittedName>
        <fullName evidence="11">Molybdopterin-dependent oxidoreductase</fullName>
    </submittedName>
</protein>
<dbReference type="InterPro" id="IPR006657">
    <property type="entry name" value="MoPterin_dinucl-bd_dom"/>
</dbReference>
<dbReference type="Gene3D" id="2.40.40.20">
    <property type="match status" value="1"/>
</dbReference>
<keyword evidence="5 9" id="KW-0732">Signal</keyword>
<accession>A0A8J6N2V8</accession>
<dbReference type="SUPFAM" id="SSF50692">
    <property type="entry name" value="ADC-like"/>
    <property type="match status" value="1"/>
</dbReference>